<dbReference type="AlphaFoldDB" id="A0A5B7X4X9"/>
<feature type="transmembrane region" description="Helical" evidence="1">
    <location>
        <begin position="21"/>
        <end position="38"/>
    </location>
</feature>
<dbReference type="OrthoDB" id="1150187at2"/>
<evidence type="ECO:0000313" key="2">
    <source>
        <dbReference type="EMBL" id="QCY70514.1"/>
    </source>
</evidence>
<dbReference type="Pfam" id="PF07949">
    <property type="entry name" value="YbbR"/>
    <property type="match status" value="1"/>
</dbReference>
<dbReference type="KEGG" id="afla:FHG64_14505"/>
<dbReference type="Proteomes" id="UP000309016">
    <property type="component" value="Chromosome"/>
</dbReference>
<evidence type="ECO:0000313" key="3">
    <source>
        <dbReference type="Proteomes" id="UP000309016"/>
    </source>
</evidence>
<dbReference type="PANTHER" id="PTHR37804">
    <property type="entry name" value="CDAA REGULATORY PROTEIN CDAR"/>
    <property type="match status" value="1"/>
</dbReference>
<dbReference type="RefSeq" id="WP_139067086.1">
    <property type="nucleotide sequence ID" value="NZ_CP040812.1"/>
</dbReference>
<dbReference type="InterPro" id="IPR012505">
    <property type="entry name" value="YbbR"/>
</dbReference>
<organism evidence="2 3">
    <name type="scientific">Antarcticibacterium flavum</name>
    <dbReference type="NCBI Taxonomy" id="2058175"/>
    <lineage>
        <taxon>Bacteria</taxon>
        <taxon>Pseudomonadati</taxon>
        <taxon>Bacteroidota</taxon>
        <taxon>Flavobacteriia</taxon>
        <taxon>Flavobacteriales</taxon>
        <taxon>Flavobacteriaceae</taxon>
        <taxon>Antarcticibacterium</taxon>
    </lineage>
</organism>
<accession>A0A5B7X4X9</accession>
<dbReference type="Gene3D" id="2.170.120.40">
    <property type="entry name" value="YbbR-like domain"/>
    <property type="match status" value="1"/>
</dbReference>
<dbReference type="InterPro" id="IPR053154">
    <property type="entry name" value="c-di-AMP_regulator"/>
</dbReference>
<proteinExistence type="predicted"/>
<evidence type="ECO:0000256" key="1">
    <source>
        <dbReference type="SAM" id="Phobius"/>
    </source>
</evidence>
<gene>
    <name evidence="2" type="ORF">FHG64_14505</name>
</gene>
<keyword evidence="1" id="KW-1133">Transmembrane helix</keyword>
<dbReference type="EMBL" id="CP040812">
    <property type="protein sequence ID" value="QCY70514.1"/>
    <property type="molecule type" value="Genomic_DNA"/>
</dbReference>
<reference evidence="2 3" key="1">
    <citation type="submission" date="2019-06" db="EMBL/GenBank/DDBJ databases">
        <title>Complete genome sequence of Antarcticibacterium flavum KCTC 52984T from an Antarctic marine sediment.</title>
        <authorList>
            <person name="Lee Y.M."/>
            <person name="Shin S.C."/>
        </authorList>
    </citation>
    <scope>NUCLEOTIDE SEQUENCE [LARGE SCALE GENOMIC DNA]</scope>
    <source>
        <strain evidence="2 3">KCTC 52984</strain>
    </source>
</reference>
<name>A0A5B7X4X9_9FLAO</name>
<dbReference type="PANTHER" id="PTHR37804:SF1">
    <property type="entry name" value="CDAA REGULATORY PROTEIN CDAR"/>
    <property type="match status" value="1"/>
</dbReference>
<keyword evidence="1" id="KW-0812">Transmembrane</keyword>
<keyword evidence="3" id="KW-1185">Reference proteome</keyword>
<protein>
    <submittedName>
        <fullName evidence="2">YbbR-like domain-containing protein</fullName>
    </submittedName>
</protein>
<keyword evidence="1" id="KW-0472">Membrane</keyword>
<sequence length="319" mass="36501">MVKKKSKPSKQWIKKGPLKTFLFFLGFSAVIWVFVQFSKQYTVPVEVPVNYVNVPKDKILEETRPGALELRMRDNGFNIARYRLFPPELNIDLSEARVEENSLVYELEQQKQAIVSQLNLSYENTAFLQQEIRITFEQKAVKTVNVVSNIELGFAVGYSALEEINLEPDTVRVSGPASILDTLQQVGTRAIKINNINRDITGTVNLETRGLENITFFEDEVTYSLRTDKFTEGKVEIPIEVINVPGDQNVVIFPKEVALFYQVSLKDFEKVKPSSFKVVVDFEQALASEGFLLAQVLEKPSFVNNVRLNERRIQFVIRR</sequence>